<dbReference type="KEGG" id="fin:KQS_12620"/>
<reference evidence="4 5" key="1">
    <citation type="journal article" date="2012" name="J. Bacteriol.">
        <title>Complete Genome Sequence of Flavobacterium indicum GPSTA100-9T, Isolated from Warm Spring Water.</title>
        <authorList>
            <person name="Barbier P."/>
            <person name="Houel A."/>
            <person name="Loux V."/>
            <person name="Poulain J."/>
            <person name="Bernardet J.F."/>
            <person name="Touchon M."/>
            <person name="Duchaud E."/>
        </authorList>
    </citation>
    <scope>NUCLEOTIDE SEQUENCE [LARGE SCALE GENOMIC DNA]</scope>
    <source>
        <strain evidence="5">DSM 17447 / CIP 109464 / GPTSA100-9</strain>
    </source>
</reference>
<dbReference type="InterPro" id="IPR026444">
    <property type="entry name" value="Secre_tail"/>
</dbReference>
<keyword evidence="1 2" id="KW-0732">Signal</keyword>
<dbReference type="HOGENOM" id="CLU_135701_0_0_10"/>
<keyword evidence="5" id="KW-1185">Reference proteome</keyword>
<gene>
    <name evidence="4" type="ordered locus">KQS_12620</name>
</gene>
<accession>H8XRJ5</accession>
<evidence type="ECO:0000259" key="3">
    <source>
        <dbReference type="Pfam" id="PF18962"/>
    </source>
</evidence>
<evidence type="ECO:0000256" key="2">
    <source>
        <dbReference type="SAM" id="SignalP"/>
    </source>
</evidence>
<name>H8XRJ5_FLAIG</name>
<dbReference type="AlphaFoldDB" id="H8XRJ5"/>
<sequence>MKKIILLILLSSAFSFAQQDFVIAGGNGSGSGGSVSFSLGQTAITELNGTNGAMSQGVQQPIEIYTLSASSFVSDYEMSLFPNPTVHNITLTLSNSINFNQLSYEMYDVTGKQIQIGKITNSETVIDVSQLASSIYILKINELGTNVKTFKIIKK</sequence>
<dbReference type="PATRIC" id="fig|1094466.5.peg.2466"/>
<evidence type="ECO:0000256" key="1">
    <source>
        <dbReference type="ARBA" id="ARBA00022729"/>
    </source>
</evidence>
<dbReference type="OrthoDB" id="657352at2"/>
<dbReference type="Proteomes" id="UP000007599">
    <property type="component" value="Chromosome I"/>
</dbReference>
<feature type="signal peptide" evidence="2">
    <location>
        <begin position="1"/>
        <end position="17"/>
    </location>
</feature>
<dbReference type="NCBIfam" id="TIGR04183">
    <property type="entry name" value="Por_Secre_tail"/>
    <property type="match status" value="1"/>
</dbReference>
<feature type="domain" description="Secretion system C-terminal sorting" evidence="3">
    <location>
        <begin position="80"/>
        <end position="150"/>
    </location>
</feature>
<protein>
    <recommendedName>
        <fullName evidence="3">Secretion system C-terminal sorting domain-containing protein</fullName>
    </recommendedName>
</protein>
<reference evidence="5" key="2">
    <citation type="submission" date="2012-03" db="EMBL/GenBank/DDBJ databases">
        <title>Complete genome sequence of Flavobacterium indicum GPTSA100-9T, isolated from warm spring water.</title>
        <authorList>
            <person name="Barbier P."/>
            <person name="Houel A."/>
            <person name="Loux V."/>
            <person name="Poulain J."/>
            <person name="Bernardet J.-F."/>
            <person name="Touchon M."/>
            <person name="Duchaud E."/>
        </authorList>
    </citation>
    <scope>NUCLEOTIDE SEQUENCE [LARGE SCALE GENOMIC DNA]</scope>
    <source>
        <strain evidence="5">DSM 17447 / CIP 109464 / GPTSA100-9</strain>
    </source>
</reference>
<evidence type="ECO:0000313" key="4">
    <source>
        <dbReference type="EMBL" id="CCG54429.1"/>
    </source>
</evidence>
<proteinExistence type="predicted"/>
<dbReference type="Pfam" id="PF18962">
    <property type="entry name" value="Por_Secre_tail"/>
    <property type="match status" value="1"/>
</dbReference>
<dbReference type="STRING" id="1094466.KQS_12620"/>
<dbReference type="eggNOG" id="ENOG5033DGD">
    <property type="taxonomic scope" value="Bacteria"/>
</dbReference>
<dbReference type="EMBL" id="HE774682">
    <property type="protein sequence ID" value="CCG54429.1"/>
    <property type="molecule type" value="Genomic_DNA"/>
</dbReference>
<evidence type="ECO:0000313" key="5">
    <source>
        <dbReference type="Proteomes" id="UP000007599"/>
    </source>
</evidence>
<dbReference type="RefSeq" id="WP_014389547.1">
    <property type="nucleotide sequence ID" value="NC_017025.1"/>
</dbReference>
<organism evidence="4 5">
    <name type="scientific">Flavobacterium indicum (strain DSM 17447 / CIP 109464 / GPTSA100-9)</name>
    <dbReference type="NCBI Taxonomy" id="1094466"/>
    <lineage>
        <taxon>Bacteria</taxon>
        <taxon>Pseudomonadati</taxon>
        <taxon>Bacteroidota</taxon>
        <taxon>Flavobacteriia</taxon>
        <taxon>Flavobacteriales</taxon>
        <taxon>Flavobacteriaceae</taxon>
        <taxon>Flavobacterium</taxon>
    </lineage>
</organism>
<feature type="chain" id="PRO_5003616807" description="Secretion system C-terminal sorting domain-containing protein" evidence="2">
    <location>
        <begin position="18"/>
        <end position="155"/>
    </location>
</feature>